<comment type="caution">
    <text evidence="1">The sequence shown here is derived from an EMBL/GenBank/DDBJ whole genome shotgun (WGS) entry which is preliminary data.</text>
</comment>
<dbReference type="Proteomes" id="UP000266723">
    <property type="component" value="Unassembled WGS sequence"/>
</dbReference>
<name>A0ABQ7DQ35_BRACR</name>
<evidence type="ECO:0000313" key="1">
    <source>
        <dbReference type="EMBL" id="KAF3579149.1"/>
    </source>
</evidence>
<keyword evidence="2" id="KW-1185">Reference proteome</keyword>
<dbReference type="EMBL" id="QGKV02000649">
    <property type="protein sequence ID" value="KAF3579149.1"/>
    <property type="molecule type" value="Genomic_DNA"/>
</dbReference>
<evidence type="ECO:0000313" key="2">
    <source>
        <dbReference type="Proteomes" id="UP000266723"/>
    </source>
</evidence>
<reference evidence="1 2" key="1">
    <citation type="journal article" date="2020" name="BMC Genomics">
        <title>Intraspecific diversification of the crop wild relative Brassica cretica Lam. using demographic model selection.</title>
        <authorList>
            <person name="Kioukis A."/>
            <person name="Michalopoulou V.A."/>
            <person name="Briers L."/>
            <person name="Pirintsos S."/>
            <person name="Studholme D.J."/>
            <person name="Pavlidis P."/>
            <person name="Sarris P.F."/>
        </authorList>
    </citation>
    <scope>NUCLEOTIDE SEQUENCE [LARGE SCALE GENOMIC DNA]</scope>
    <source>
        <strain evidence="2">cv. PFS-1207/04</strain>
    </source>
</reference>
<accession>A0ABQ7DQ35</accession>
<protein>
    <submittedName>
        <fullName evidence="1">Uncharacterized protein</fullName>
    </submittedName>
</protein>
<organism evidence="1 2">
    <name type="scientific">Brassica cretica</name>
    <name type="common">Mustard</name>
    <dbReference type="NCBI Taxonomy" id="69181"/>
    <lineage>
        <taxon>Eukaryota</taxon>
        <taxon>Viridiplantae</taxon>
        <taxon>Streptophyta</taxon>
        <taxon>Embryophyta</taxon>
        <taxon>Tracheophyta</taxon>
        <taxon>Spermatophyta</taxon>
        <taxon>Magnoliopsida</taxon>
        <taxon>eudicotyledons</taxon>
        <taxon>Gunneridae</taxon>
        <taxon>Pentapetalae</taxon>
        <taxon>rosids</taxon>
        <taxon>malvids</taxon>
        <taxon>Brassicales</taxon>
        <taxon>Brassicaceae</taxon>
        <taxon>Brassiceae</taxon>
        <taxon>Brassica</taxon>
    </lineage>
</organism>
<sequence length="83" mass="9419">MKWVRYGLQEIASKGKRECIDSRRIDVSEELGRYVATELGSSSIATDRAWLVRGLIAILELVRGWFRYVSVALGQPVFDSIET</sequence>
<proteinExistence type="predicted"/>
<gene>
    <name evidence="1" type="ORF">DY000_02031478</name>
</gene>